<gene>
    <name evidence="3" type="ORF">SAMN04489867_3438</name>
</gene>
<evidence type="ECO:0000313" key="3">
    <source>
        <dbReference type="EMBL" id="SDP68015.1"/>
    </source>
</evidence>
<dbReference type="STRING" id="443156.SAMN04489867_3438"/>
<feature type="region of interest" description="Disordered" evidence="1">
    <location>
        <begin position="1"/>
        <end position="21"/>
    </location>
</feature>
<feature type="transmembrane region" description="Helical" evidence="2">
    <location>
        <begin position="62"/>
        <end position="81"/>
    </location>
</feature>
<dbReference type="AlphaFoldDB" id="A0A1H0UPI7"/>
<feature type="transmembrane region" description="Helical" evidence="2">
    <location>
        <begin position="31"/>
        <end position="50"/>
    </location>
</feature>
<keyword evidence="2" id="KW-0812">Transmembrane</keyword>
<dbReference type="Proteomes" id="UP000199077">
    <property type="component" value="Chromosome I"/>
</dbReference>
<evidence type="ECO:0000256" key="1">
    <source>
        <dbReference type="SAM" id="MobiDB-lite"/>
    </source>
</evidence>
<feature type="region of interest" description="Disordered" evidence="1">
    <location>
        <begin position="92"/>
        <end position="111"/>
    </location>
</feature>
<keyword evidence="4" id="KW-1185">Reference proteome</keyword>
<proteinExistence type="predicted"/>
<protein>
    <submittedName>
        <fullName evidence="3">Uncharacterized protein</fullName>
    </submittedName>
</protein>
<name>A0A1H0UPI7_9MICO</name>
<reference evidence="4" key="1">
    <citation type="submission" date="2016-10" db="EMBL/GenBank/DDBJ databases">
        <authorList>
            <person name="Varghese N."/>
            <person name="Submissions S."/>
        </authorList>
    </citation>
    <scope>NUCLEOTIDE SEQUENCE [LARGE SCALE GENOMIC DNA]</scope>
    <source>
        <strain evidence="4">DSM 22329</strain>
    </source>
</reference>
<evidence type="ECO:0000256" key="2">
    <source>
        <dbReference type="SAM" id="Phobius"/>
    </source>
</evidence>
<keyword evidence="2" id="KW-1133">Transmembrane helix</keyword>
<evidence type="ECO:0000313" key="4">
    <source>
        <dbReference type="Proteomes" id="UP000199077"/>
    </source>
</evidence>
<sequence>MSDKTPDGSNADPSAKASGGHTAGAFDIRNIIGALLAIYGVLLLLAGLFMDTEEAKTGGVNANLWTGLALAVAGAAFLLWARLKPIIVPADVERAEDDPTRPAPRRRPGAH</sequence>
<organism evidence="3 4">
    <name type="scientific">Pedococcus dokdonensis</name>
    <dbReference type="NCBI Taxonomy" id="443156"/>
    <lineage>
        <taxon>Bacteria</taxon>
        <taxon>Bacillati</taxon>
        <taxon>Actinomycetota</taxon>
        <taxon>Actinomycetes</taxon>
        <taxon>Micrococcales</taxon>
        <taxon>Intrasporangiaceae</taxon>
        <taxon>Pedococcus</taxon>
    </lineage>
</organism>
<keyword evidence="2" id="KW-0472">Membrane</keyword>
<dbReference type="OrthoDB" id="5196985at2"/>
<accession>A0A1H0UPI7</accession>
<dbReference type="EMBL" id="LT629711">
    <property type="protein sequence ID" value="SDP68015.1"/>
    <property type="molecule type" value="Genomic_DNA"/>
</dbReference>
<dbReference type="RefSeq" id="WP_091788256.1">
    <property type="nucleotide sequence ID" value="NZ_LT629711.1"/>
</dbReference>